<dbReference type="GO" id="GO:0005507">
    <property type="term" value="F:copper ion binding"/>
    <property type="evidence" value="ECO:0007669"/>
    <property type="project" value="InterPro"/>
</dbReference>
<dbReference type="EMBL" id="MTQA01000092">
    <property type="protein sequence ID" value="PNP79231.1"/>
    <property type="molecule type" value="Genomic_DNA"/>
</dbReference>
<dbReference type="InterPro" id="IPR001083">
    <property type="entry name" value="Cu_fist_DNA-bd_dom"/>
</dbReference>
<accession>A0A2K0WAH1</accession>
<dbReference type="Pfam" id="PF00649">
    <property type="entry name" value="Copper-fist"/>
    <property type="match status" value="1"/>
</dbReference>
<reference evidence="3 4" key="1">
    <citation type="submission" date="2017-06" db="EMBL/GenBank/DDBJ databases">
        <title>Genome of Fusarium nygamai isolate CS10214.</title>
        <authorList>
            <person name="Gardiner D.M."/>
            <person name="Obanor F."/>
            <person name="Kazan K."/>
        </authorList>
    </citation>
    <scope>NUCLEOTIDE SEQUENCE [LARGE SCALE GENOMIC DNA]</scope>
    <source>
        <strain evidence="3 4">CS10214</strain>
    </source>
</reference>
<dbReference type="AlphaFoldDB" id="A0A2K0WAH1"/>
<evidence type="ECO:0000256" key="1">
    <source>
        <dbReference type="SAM" id="MobiDB-lite"/>
    </source>
</evidence>
<name>A0A2K0WAH1_GIBNY</name>
<protein>
    <recommendedName>
        <fullName evidence="2">Copper-fist domain-containing protein</fullName>
    </recommendedName>
</protein>
<dbReference type="OrthoDB" id="5086233at2759"/>
<feature type="compositionally biased region" description="Basic residues" evidence="1">
    <location>
        <begin position="53"/>
        <end position="64"/>
    </location>
</feature>
<feature type="region of interest" description="Disordered" evidence="1">
    <location>
        <begin position="22"/>
        <end position="68"/>
    </location>
</feature>
<dbReference type="GO" id="GO:0005634">
    <property type="term" value="C:nucleus"/>
    <property type="evidence" value="ECO:0007669"/>
    <property type="project" value="InterPro"/>
</dbReference>
<feature type="domain" description="Copper-fist" evidence="2">
    <location>
        <begin position="7"/>
        <end position="44"/>
    </location>
</feature>
<organism evidence="3 4">
    <name type="scientific">Gibberella nygamai</name>
    <name type="common">Bean root rot disease fungus</name>
    <name type="synonym">Fusarium nygamai</name>
    <dbReference type="NCBI Taxonomy" id="42673"/>
    <lineage>
        <taxon>Eukaryota</taxon>
        <taxon>Fungi</taxon>
        <taxon>Dikarya</taxon>
        <taxon>Ascomycota</taxon>
        <taxon>Pezizomycotina</taxon>
        <taxon>Sordariomycetes</taxon>
        <taxon>Hypocreomycetidae</taxon>
        <taxon>Hypocreales</taxon>
        <taxon>Nectriaceae</taxon>
        <taxon>Fusarium</taxon>
        <taxon>Fusarium fujikuroi species complex</taxon>
    </lineage>
</organism>
<proteinExistence type="predicted"/>
<comment type="caution">
    <text evidence="3">The sequence shown here is derived from an EMBL/GenBank/DDBJ whole genome shotgun (WGS) entry which is preliminary data.</text>
</comment>
<evidence type="ECO:0000313" key="3">
    <source>
        <dbReference type="EMBL" id="PNP79231.1"/>
    </source>
</evidence>
<feature type="compositionally biased region" description="Polar residues" evidence="1">
    <location>
        <begin position="33"/>
        <end position="48"/>
    </location>
</feature>
<dbReference type="PROSITE" id="PS50073">
    <property type="entry name" value="COPPER_FIST_2"/>
    <property type="match status" value="1"/>
</dbReference>
<keyword evidence="4" id="KW-1185">Reference proteome</keyword>
<dbReference type="GO" id="GO:0003700">
    <property type="term" value="F:DNA-binding transcription factor activity"/>
    <property type="evidence" value="ECO:0007669"/>
    <property type="project" value="InterPro"/>
</dbReference>
<dbReference type="InterPro" id="IPR036395">
    <property type="entry name" value="Cu_fist_DNA-bd_dom_sf"/>
</dbReference>
<dbReference type="Proteomes" id="UP000236664">
    <property type="component" value="Unassembled WGS sequence"/>
</dbReference>
<dbReference type="GO" id="GO:0003677">
    <property type="term" value="F:DNA binding"/>
    <property type="evidence" value="ECO:0007669"/>
    <property type="project" value="InterPro"/>
</dbReference>
<dbReference type="SUPFAM" id="SSF57879">
    <property type="entry name" value="Zinc domain conserved in yeast copper-regulated transcription factors"/>
    <property type="match status" value="1"/>
</dbReference>
<evidence type="ECO:0000313" key="4">
    <source>
        <dbReference type="Proteomes" id="UP000236664"/>
    </source>
</evidence>
<evidence type="ECO:0000259" key="2">
    <source>
        <dbReference type="PROSITE" id="PS50073"/>
    </source>
</evidence>
<gene>
    <name evidence="3" type="ORF">FNYG_07307</name>
</gene>
<sequence>MRTNERGEKIACSKCRVGHRTGKCVDNPDHQNDVQVIRSQGRPSGSRTDSVRAAKKRDKKRRRPMKVELGKQGAADLQPHAHTFCLQCAAAGPVQGRFAAGYQQLPVSGYQNPVNFVNPPALVPSSAQRSSPLPNPLYVGPQEPVSCPLEQPAYPGMGFGPVSPLPAVPAPISVSSAPVSQPVVANPWAAMAQNVWVNDPLMGFPQVDMTAQVQQAGNMRIQTRPGDLMEAGNIAPYVPSVPSVTPPNPFSFNEEALGVVPWDGWIS</sequence>